<keyword evidence="2" id="KW-0325">Glycoprotein</keyword>
<dbReference type="PIRSF" id="PIRSF000894">
    <property type="entry name" value="Acid_phosphatase"/>
    <property type="match status" value="1"/>
</dbReference>
<accession>A0A6I9V7Z9</accession>
<dbReference type="GO" id="GO:0003993">
    <property type="term" value="F:acid phosphatase activity"/>
    <property type="evidence" value="ECO:0007669"/>
    <property type="project" value="TreeGrafter"/>
</dbReference>
<keyword evidence="4" id="KW-0732">Signal</keyword>
<dbReference type="FunCoup" id="A0A6I9V7Z9">
    <property type="interactions" value="463"/>
</dbReference>
<keyword evidence="3" id="KW-1015">Disulfide bond</keyword>
<feature type="disulfide bond" evidence="3">
    <location>
        <begin position="75"/>
        <end position="401"/>
    </location>
</feature>
<dbReference type="Gene3D" id="3.40.50.1240">
    <property type="entry name" value="Phosphoglycerate mutase-like"/>
    <property type="match status" value="1"/>
</dbReference>
<proteinExistence type="predicted"/>
<dbReference type="Pfam" id="PF00328">
    <property type="entry name" value="His_Phos_2"/>
    <property type="match status" value="1"/>
</dbReference>
<dbReference type="SUPFAM" id="SSF53254">
    <property type="entry name" value="Phosphoglycerate mutase-like"/>
    <property type="match status" value="1"/>
</dbReference>
<dbReference type="InterPro" id="IPR029033">
    <property type="entry name" value="His_PPase_superfam"/>
</dbReference>
<dbReference type="GO" id="GO:0052745">
    <property type="term" value="F:inositol phosphate phosphatase activity"/>
    <property type="evidence" value="ECO:0007669"/>
    <property type="project" value="TreeGrafter"/>
</dbReference>
<dbReference type="Proteomes" id="UP001652620">
    <property type="component" value="Chromosome 4"/>
</dbReference>
<keyword evidence="1" id="KW-0378">Hydrolase</keyword>
<evidence type="ECO:0000256" key="4">
    <source>
        <dbReference type="SAM" id="SignalP"/>
    </source>
</evidence>
<evidence type="ECO:0000313" key="5">
    <source>
        <dbReference type="Proteomes" id="UP001652620"/>
    </source>
</evidence>
<dbReference type="GO" id="GO:0005886">
    <property type="term" value="C:plasma membrane"/>
    <property type="evidence" value="ECO:0007669"/>
    <property type="project" value="UniProtKB-SubCell"/>
</dbReference>
<feature type="disulfide bond" evidence="3">
    <location>
        <begin position="423"/>
        <end position="430"/>
    </location>
</feature>
<dbReference type="OrthoDB" id="10262360at2759"/>
<dbReference type="InterPro" id="IPR016274">
    <property type="entry name" value="Histidine_acid_Pase_euk"/>
</dbReference>
<dbReference type="InterPro" id="IPR000560">
    <property type="entry name" value="His_Pase_clade-2"/>
</dbReference>
<feature type="signal peptide" evidence="4">
    <location>
        <begin position="1"/>
        <end position="23"/>
    </location>
</feature>
<organism evidence="5 6">
    <name type="scientific">Bactrocera dorsalis</name>
    <name type="common">Oriental fruit fly</name>
    <name type="synonym">Dacus dorsalis</name>
    <dbReference type="NCBI Taxonomy" id="27457"/>
    <lineage>
        <taxon>Eukaryota</taxon>
        <taxon>Metazoa</taxon>
        <taxon>Ecdysozoa</taxon>
        <taxon>Arthropoda</taxon>
        <taxon>Hexapoda</taxon>
        <taxon>Insecta</taxon>
        <taxon>Pterygota</taxon>
        <taxon>Neoptera</taxon>
        <taxon>Endopterygota</taxon>
        <taxon>Diptera</taxon>
        <taxon>Brachycera</taxon>
        <taxon>Muscomorpha</taxon>
        <taxon>Tephritoidea</taxon>
        <taxon>Tephritidae</taxon>
        <taxon>Bactrocera</taxon>
        <taxon>Bactrocera</taxon>
    </lineage>
</organism>
<dbReference type="RefSeq" id="XP_011198923.2">
    <property type="nucleotide sequence ID" value="XM_011200621.4"/>
</dbReference>
<dbReference type="InParanoid" id="A0A6I9V7Z9"/>
<sequence length="460" mass="54023">MIKCLVHLFLLIDIGCFVLHAVAKTEQVASDSVDLLLEPRCSQLKRHDIEPHLSTKTPYRVVANLDDKPITYSECRPTRIWSVIRHGTRNPSKEHIEGAKSKLGRLKEEILTNPQTKLCPEELARLRRWRFDVNSEEEKYLTSEGEQELEELAERMQKRFPNLLVDEYDPNLYYFKYTKTQRTLKSAESFTSGLFGRENIAPIEYPEAVHKDPVLRFYKLCNKWKIDVDKNPRTFDNSERFLREPEIIDAVNYIRRRTQIQNITAEDAKLMYTICGFETAWYRGQEPSVWCSLFNPDTIKAFEFFEDLEYFWNDGYGYEITHRMACAAMKNMFEHIDPNSNKSNATFYFTHSGTLLKVLAHLGLYKDAEPLTYRDFGRERVWRTSLIDAFATNLAFVLYECNNENGPMVLTLHQERPIRLPGCPQDQDLCSLKTLKEQYEQHVSSCDFDELCHIHRHDEN</sequence>
<dbReference type="GeneID" id="105223030"/>
<dbReference type="AlphaFoldDB" id="A0A6I9V7Z9"/>
<dbReference type="PANTHER" id="PTHR20963:SF51">
    <property type="entry name" value="MULTIPLE INOSITOL POLYPHOSPHATE PHOSPHATASE 1"/>
    <property type="match status" value="1"/>
</dbReference>
<feature type="chain" id="PRO_5046961179" evidence="4">
    <location>
        <begin position="24"/>
        <end position="460"/>
    </location>
</feature>
<protein>
    <submittedName>
        <fullName evidence="6">Multiple inositol polyphosphate phosphatase 1 isoform X2</fullName>
    </submittedName>
</protein>
<keyword evidence="5" id="KW-1185">Reference proteome</keyword>
<dbReference type="GO" id="GO:0034417">
    <property type="term" value="F:bisphosphoglycerate 3-phosphatase activity"/>
    <property type="evidence" value="ECO:0007669"/>
    <property type="project" value="UniProtKB-EC"/>
</dbReference>
<dbReference type="PANTHER" id="PTHR20963">
    <property type="entry name" value="MULTIPLE INOSITOL POLYPHOSPHATE PHOSPHATASE-RELATED"/>
    <property type="match status" value="1"/>
</dbReference>
<evidence type="ECO:0000256" key="1">
    <source>
        <dbReference type="ARBA" id="ARBA00022801"/>
    </source>
</evidence>
<gene>
    <name evidence="6" type="primary">LOC105223030</name>
</gene>
<name>A0A6I9V7Z9_BACDO</name>
<dbReference type="CDD" id="cd07061">
    <property type="entry name" value="HP_HAP_like"/>
    <property type="match status" value="1"/>
</dbReference>
<evidence type="ECO:0000256" key="2">
    <source>
        <dbReference type="ARBA" id="ARBA00023180"/>
    </source>
</evidence>
<evidence type="ECO:0000256" key="3">
    <source>
        <dbReference type="PIRSR" id="PIRSR000894-2"/>
    </source>
</evidence>
<evidence type="ECO:0000313" key="6">
    <source>
        <dbReference type="RefSeq" id="XP_011198923.2"/>
    </source>
</evidence>
<reference evidence="6" key="1">
    <citation type="submission" date="2025-08" db="UniProtKB">
        <authorList>
            <consortium name="RefSeq"/>
        </authorList>
    </citation>
    <scope>IDENTIFICATION</scope>
    <source>
        <tissue evidence="6">Adult</tissue>
    </source>
</reference>
<feature type="disulfide bond" evidence="3">
    <location>
        <begin position="275"/>
        <end position="291"/>
    </location>
</feature>